<dbReference type="EMBL" id="WKEW01000016">
    <property type="protein sequence ID" value="MCF5056783.1"/>
    <property type="molecule type" value="Genomic_DNA"/>
</dbReference>
<dbReference type="InterPro" id="IPR008767">
    <property type="entry name" value="Phage_SPP1_head-tail_adaptor"/>
</dbReference>
<dbReference type="NCBIfam" id="TIGR01563">
    <property type="entry name" value="gp16_SPP1"/>
    <property type="match status" value="1"/>
</dbReference>
<evidence type="ECO:0000313" key="2">
    <source>
        <dbReference type="Proteomes" id="UP000814172"/>
    </source>
</evidence>
<name>A0AAW4ZZR5_9PSED</name>
<keyword evidence="2" id="KW-1185">Reference proteome</keyword>
<proteinExistence type="predicted"/>
<dbReference type="AlphaFoldDB" id="A0AAW4ZZR5"/>
<dbReference type="Pfam" id="PF05521">
    <property type="entry name" value="Phage_HCP"/>
    <property type="match status" value="1"/>
</dbReference>
<dbReference type="Proteomes" id="UP000814172">
    <property type="component" value="Unassembled WGS sequence"/>
</dbReference>
<comment type="caution">
    <text evidence="1">The sequence shown here is derived from an EMBL/GenBank/DDBJ whole genome shotgun (WGS) entry which is preliminary data.</text>
</comment>
<organism evidence="1 2">
    <name type="scientific">Pseudomonas proteolytica</name>
    <dbReference type="NCBI Taxonomy" id="219574"/>
    <lineage>
        <taxon>Bacteria</taxon>
        <taxon>Pseudomonadati</taxon>
        <taxon>Pseudomonadota</taxon>
        <taxon>Gammaproteobacteria</taxon>
        <taxon>Pseudomonadales</taxon>
        <taxon>Pseudomonadaceae</taxon>
        <taxon>Pseudomonas</taxon>
    </lineage>
</organism>
<evidence type="ECO:0000313" key="1">
    <source>
        <dbReference type="EMBL" id="MCF5056783.1"/>
    </source>
</evidence>
<dbReference type="InterPro" id="IPR038666">
    <property type="entry name" value="SSP1_head-tail_sf"/>
</dbReference>
<sequence length="120" mass="13438">MAIREPGAGELNRRVRVRRRADLPAADMGLDSVFSERKVRWAKIEPVGTAVYAEGVQTENKLTHRITLRFLKGVTDAHEVVHGSTIYRVKRSADMNGTHRFTMLEVEEQGESLAGDSIYG</sequence>
<gene>
    <name evidence="1" type="ORF">GIW75_07400</name>
</gene>
<protein>
    <submittedName>
        <fullName evidence="1">Phage head closure protein</fullName>
    </submittedName>
</protein>
<accession>A0AAW4ZZR5</accession>
<dbReference type="Gene3D" id="2.40.10.270">
    <property type="entry name" value="Bacteriophage SPP1 head-tail adaptor protein"/>
    <property type="match status" value="1"/>
</dbReference>
<reference evidence="1 2" key="1">
    <citation type="submission" date="2019-11" db="EMBL/GenBank/DDBJ databases">
        <title>Epiphytic Pseudomonas syringae from cherry orchards.</title>
        <authorList>
            <person name="Hulin M.T."/>
        </authorList>
    </citation>
    <scope>NUCLEOTIDE SEQUENCE [LARGE SCALE GENOMIC DNA]</scope>
    <source>
        <strain evidence="1 2">PA-6-9F</strain>
    </source>
</reference>
<dbReference type="RefSeq" id="WP_236299232.1">
    <property type="nucleotide sequence ID" value="NZ_WKEB01000104.1"/>
</dbReference>